<evidence type="ECO:0000313" key="1">
    <source>
        <dbReference type="EMBL" id="BAT79975.1"/>
    </source>
</evidence>
<dbReference type="AlphaFoldDB" id="A0A0S3RHC8"/>
<gene>
    <name evidence="1" type="primary">Vigan.02G292800</name>
    <name evidence="1" type="ORF">VIGAN_02292800</name>
</gene>
<evidence type="ECO:0000313" key="2">
    <source>
        <dbReference type="Proteomes" id="UP000291084"/>
    </source>
</evidence>
<organism evidence="1 2">
    <name type="scientific">Vigna angularis var. angularis</name>
    <dbReference type="NCBI Taxonomy" id="157739"/>
    <lineage>
        <taxon>Eukaryota</taxon>
        <taxon>Viridiplantae</taxon>
        <taxon>Streptophyta</taxon>
        <taxon>Embryophyta</taxon>
        <taxon>Tracheophyta</taxon>
        <taxon>Spermatophyta</taxon>
        <taxon>Magnoliopsida</taxon>
        <taxon>eudicotyledons</taxon>
        <taxon>Gunneridae</taxon>
        <taxon>Pentapetalae</taxon>
        <taxon>rosids</taxon>
        <taxon>fabids</taxon>
        <taxon>Fabales</taxon>
        <taxon>Fabaceae</taxon>
        <taxon>Papilionoideae</taxon>
        <taxon>50 kb inversion clade</taxon>
        <taxon>NPAAA clade</taxon>
        <taxon>indigoferoid/millettioid clade</taxon>
        <taxon>Phaseoleae</taxon>
        <taxon>Vigna</taxon>
    </lineage>
</organism>
<dbReference type="Proteomes" id="UP000291084">
    <property type="component" value="Chromosome 2"/>
</dbReference>
<name>A0A0S3RHC8_PHAAN</name>
<dbReference type="EMBL" id="AP015035">
    <property type="protein sequence ID" value="BAT79975.1"/>
    <property type="molecule type" value="Genomic_DNA"/>
</dbReference>
<protein>
    <submittedName>
        <fullName evidence="1">Uncharacterized protein</fullName>
    </submittedName>
</protein>
<accession>A0A0S3RHC8</accession>
<keyword evidence="2" id="KW-1185">Reference proteome</keyword>
<proteinExistence type="predicted"/>
<sequence length="98" mass="11028">MVDAALWIPSHFLVAHDHHINNVHFHAPFAFPSEFHYDLGLSSSPLKSLASSTETESSDDKEDFFAALTRRLSFAPVDLLTFWTLATKEALIENLLTE</sequence>
<reference evidence="1 2" key="1">
    <citation type="journal article" date="2015" name="Sci. Rep.">
        <title>The power of single molecule real-time sequencing technology in the de novo assembly of a eukaryotic genome.</title>
        <authorList>
            <person name="Sakai H."/>
            <person name="Naito K."/>
            <person name="Ogiso-Tanaka E."/>
            <person name="Takahashi Y."/>
            <person name="Iseki K."/>
            <person name="Muto C."/>
            <person name="Satou K."/>
            <person name="Teruya K."/>
            <person name="Shiroma A."/>
            <person name="Shimoji M."/>
            <person name="Hirano T."/>
            <person name="Itoh T."/>
            <person name="Kaga A."/>
            <person name="Tomooka N."/>
        </authorList>
    </citation>
    <scope>NUCLEOTIDE SEQUENCE [LARGE SCALE GENOMIC DNA]</scope>
    <source>
        <strain evidence="2">cv. Shumari</strain>
    </source>
</reference>